<feature type="domain" description="Death" evidence="1">
    <location>
        <begin position="165"/>
        <end position="249"/>
    </location>
</feature>
<accession>A0AAW2FUY3</accession>
<dbReference type="Pfam" id="PF00531">
    <property type="entry name" value="Death"/>
    <property type="match status" value="1"/>
</dbReference>
<dbReference type="AlphaFoldDB" id="A0AAW2FUY3"/>
<dbReference type="EMBL" id="JADYXP020000008">
    <property type="protein sequence ID" value="KAL0117705.1"/>
    <property type="molecule type" value="Genomic_DNA"/>
</dbReference>
<dbReference type="InterPro" id="IPR000488">
    <property type="entry name" value="Death_dom"/>
</dbReference>
<dbReference type="Gene3D" id="1.10.533.10">
    <property type="entry name" value="Death Domain, Fas"/>
    <property type="match status" value="2"/>
</dbReference>
<dbReference type="InterPro" id="IPR011029">
    <property type="entry name" value="DEATH-like_dom_sf"/>
</dbReference>
<dbReference type="CDD" id="cd01670">
    <property type="entry name" value="Death"/>
    <property type="match status" value="1"/>
</dbReference>
<dbReference type="Proteomes" id="UP001430953">
    <property type="component" value="Unassembled WGS sequence"/>
</dbReference>
<dbReference type="SUPFAM" id="SSF47986">
    <property type="entry name" value="DEATH domain"/>
    <property type="match status" value="1"/>
</dbReference>
<evidence type="ECO:0000313" key="2">
    <source>
        <dbReference type="EMBL" id="KAL0117705.1"/>
    </source>
</evidence>
<dbReference type="GO" id="GO:0007165">
    <property type="term" value="P:signal transduction"/>
    <property type="evidence" value="ECO:0007669"/>
    <property type="project" value="InterPro"/>
</dbReference>
<dbReference type="PROSITE" id="PS50017">
    <property type="entry name" value="DEATH_DOMAIN"/>
    <property type="match status" value="1"/>
</dbReference>
<keyword evidence="3" id="KW-1185">Reference proteome</keyword>
<evidence type="ECO:0000259" key="1">
    <source>
        <dbReference type="PROSITE" id="PS50017"/>
    </source>
</evidence>
<reference evidence="2 3" key="1">
    <citation type="submission" date="2023-03" db="EMBL/GenBank/DDBJ databases">
        <title>High recombination rates correlate with genetic variation in Cardiocondyla obscurior ants.</title>
        <authorList>
            <person name="Errbii M."/>
        </authorList>
    </citation>
    <scope>NUCLEOTIDE SEQUENCE [LARGE SCALE GENOMIC DNA]</scope>
    <source>
        <strain evidence="2">Alpha-2009</strain>
        <tissue evidence="2">Whole body</tissue>
    </source>
</reference>
<evidence type="ECO:0000313" key="3">
    <source>
        <dbReference type="Proteomes" id="UP001430953"/>
    </source>
</evidence>
<comment type="caution">
    <text evidence="2">The sequence shown here is derived from an EMBL/GenBank/DDBJ whole genome shotgun (WGS) entry which is preliminary data.</text>
</comment>
<gene>
    <name evidence="2" type="ORF">PUN28_008840</name>
</gene>
<proteinExistence type="predicted"/>
<protein>
    <recommendedName>
        <fullName evidence="1">Death domain-containing protein</fullName>
    </recommendedName>
</protein>
<sequence>MCYEEMLKKYNLLCQDFFNIAEPIIDKDILEQLKCNYSYEIDSKRKLSQIKDLKMFIRLLEKRDIMSCDNIAPLWYISKKYVHNSNLTSRLEDYENWLKTTPSLCNAYKNETPLTSKSMCLESTNSESTCSSVYSLSQSTRSTKLLNNNTQKEQCHLYNKRKLLQEKVLLQVKDKLGRSWRDIARHLGIRECEIDAVQNKYPYDLKEQSYEILKIYISQSDREEWAINFIHAFEKGRRRDLKELLEKLILQDGNV</sequence>
<organism evidence="2 3">
    <name type="scientific">Cardiocondyla obscurior</name>
    <dbReference type="NCBI Taxonomy" id="286306"/>
    <lineage>
        <taxon>Eukaryota</taxon>
        <taxon>Metazoa</taxon>
        <taxon>Ecdysozoa</taxon>
        <taxon>Arthropoda</taxon>
        <taxon>Hexapoda</taxon>
        <taxon>Insecta</taxon>
        <taxon>Pterygota</taxon>
        <taxon>Neoptera</taxon>
        <taxon>Endopterygota</taxon>
        <taxon>Hymenoptera</taxon>
        <taxon>Apocrita</taxon>
        <taxon>Aculeata</taxon>
        <taxon>Formicoidea</taxon>
        <taxon>Formicidae</taxon>
        <taxon>Myrmicinae</taxon>
        <taxon>Cardiocondyla</taxon>
    </lineage>
</organism>
<name>A0AAW2FUY3_9HYME</name>